<dbReference type="AlphaFoldDB" id="A0A3E0X0R1"/>
<organism evidence="3 4">
    <name type="scientific">Alkalilimnicola ehrlichii</name>
    <dbReference type="NCBI Taxonomy" id="351052"/>
    <lineage>
        <taxon>Bacteria</taxon>
        <taxon>Pseudomonadati</taxon>
        <taxon>Pseudomonadota</taxon>
        <taxon>Gammaproteobacteria</taxon>
        <taxon>Chromatiales</taxon>
        <taxon>Ectothiorhodospiraceae</taxon>
        <taxon>Alkalilimnicola</taxon>
    </lineage>
</organism>
<dbReference type="GO" id="GO:0005737">
    <property type="term" value="C:cytoplasm"/>
    <property type="evidence" value="ECO:0007669"/>
    <property type="project" value="UniProtKB-SubCell"/>
</dbReference>
<evidence type="ECO:0000313" key="4">
    <source>
        <dbReference type="Proteomes" id="UP000256763"/>
    </source>
</evidence>
<dbReference type="InterPro" id="IPR038989">
    <property type="entry name" value="UbiJ"/>
</dbReference>
<comment type="similarity">
    <text evidence="1">Belongs to the UbiJ family.</text>
</comment>
<comment type="function">
    <text evidence="1">Required for ubiquinone (coenzyme Q) biosynthesis. Binds hydrophobic ubiquinone biosynthetic intermediates via its SCP2 domain and is essential for the stability of the Ubi complex. May constitute a docking platform where Ubi enzymes assemble and access their SCP2-bound polyprenyl substrates.</text>
</comment>
<dbReference type="Pfam" id="PF02036">
    <property type="entry name" value="SCP2"/>
    <property type="match status" value="1"/>
</dbReference>
<evidence type="ECO:0000313" key="3">
    <source>
        <dbReference type="EMBL" id="RFA38255.1"/>
    </source>
</evidence>
<comment type="caution">
    <text evidence="3">The sequence shown here is derived from an EMBL/GenBank/DDBJ whole genome shotgun (WGS) entry which is preliminary data.</text>
</comment>
<comment type="pathway">
    <text evidence="1">Cofactor biosynthesis; ubiquinone biosynthesis.</text>
</comment>
<reference evidence="4" key="1">
    <citation type="submission" date="2017-05" db="EMBL/GenBank/DDBJ databases">
        <authorList>
            <person name="Sharma S."/>
            <person name="Sidhu C."/>
            <person name="Pinnaka A.K."/>
        </authorList>
    </citation>
    <scope>NUCLEOTIDE SEQUENCE [LARGE SCALE GENOMIC DNA]</scope>
    <source>
        <strain evidence="4">AK93</strain>
    </source>
</reference>
<keyword evidence="1" id="KW-0963">Cytoplasm</keyword>
<accession>A0A3E0X0R1</accession>
<name>A0A3E0X0R1_9GAMM</name>
<dbReference type="OrthoDB" id="9796077at2"/>
<keyword evidence="4" id="KW-1185">Reference proteome</keyword>
<feature type="domain" description="SCP2" evidence="2">
    <location>
        <begin position="18"/>
        <end position="110"/>
    </location>
</feature>
<comment type="subcellular location">
    <subcellularLocation>
        <location evidence="1">Cytoplasm</location>
    </subcellularLocation>
</comment>
<evidence type="ECO:0000256" key="1">
    <source>
        <dbReference type="HAMAP-Rule" id="MF_02215"/>
    </source>
</evidence>
<dbReference type="GO" id="GO:0006744">
    <property type="term" value="P:ubiquinone biosynthetic process"/>
    <property type="evidence" value="ECO:0007669"/>
    <property type="project" value="UniProtKB-UniRule"/>
</dbReference>
<gene>
    <name evidence="1" type="primary">ubiJ</name>
    <name evidence="3" type="ORF">CAL65_05310</name>
</gene>
<dbReference type="PANTHER" id="PTHR38693">
    <property type="entry name" value="UBIQUINONE BIOSYNTHESIS PROTEIN UBIJ"/>
    <property type="match status" value="1"/>
</dbReference>
<keyword evidence="1" id="KW-0831">Ubiquinone biosynthesis</keyword>
<dbReference type="Proteomes" id="UP000256763">
    <property type="component" value="Unassembled WGS sequence"/>
</dbReference>
<dbReference type="InterPro" id="IPR003033">
    <property type="entry name" value="SCP2_sterol-bd_dom"/>
</dbReference>
<evidence type="ECO:0000259" key="2">
    <source>
        <dbReference type="Pfam" id="PF02036"/>
    </source>
</evidence>
<dbReference type="UniPathway" id="UPA00232"/>
<proteinExistence type="inferred from homology"/>
<sequence>MTMDPLNTAFQQLVTLANKLLLLDPEAKQRLRPLAGRVLAVELEGVELPLHVLFTEEAITIADPEMPVDATVRAELAALLSLAARRGRGNTGAVEFRGDVAVVHGVRSLLSELEIDWEEQLSRFTGDIVAHQVGNFFRGFQGWLSRGRTTFEQNLSEYLTEEIGQVPPEAELSGFLDDVDQLRQDTDRLAARIALLEKRRKGRGT</sequence>
<dbReference type="EMBL" id="NFZW01000004">
    <property type="protein sequence ID" value="RFA38255.1"/>
    <property type="molecule type" value="Genomic_DNA"/>
</dbReference>
<dbReference type="PANTHER" id="PTHR38693:SF1">
    <property type="entry name" value="UBIQUINONE BIOSYNTHESIS ACCESSORY FACTOR UBIJ"/>
    <property type="match status" value="1"/>
</dbReference>
<protein>
    <recommendedName>
        <fullName evidence="1">Ubiquinone biosynthesis accessory factor UbiJ</fullName>
    </recommendedName>
</protein>
<dbReference type="HAMAP" id="MF_02215">
    <property type="entry name" value="UbiJ"/>
    <property type="match status" value="1"/>
</dbReference>